<keyword evidence="1" id="KW-0862">Zinc</keyword>
<evidence type="ECO:0000256" key="1">
    <source>
        <dbReference type="PROSITE-ProRule" id="PRU00047"/>
    </source>
</evidence>
<dbReference type="AlphaFoldDB" id="A0A9P0ZWL1"/>
<feature type="region of interest" description="Disordered" evidence="2">
    <location>
        <begin position="122"/>
        <end position="143"/>
    </location>
</feature>
<name>A0A9P0ZWL1_CUSEU</name>
<comment type="caution">
    <text evidence="4">The sequence shown here is derived from an EMBL/GenBank/DDBJ whole genome shotgun (WGS) entry which is preliminary data.</text>
</comment>
<dbReference type="EMBL" id="CAMAPE010000065">
    <property type="protein sequence ID" value="CAH9114964.1"/>
    <property type="molecule type" value="Genomic_DNA"/>
</dbReference>
<protein>
    <recommendedName>
        <fullName evidence="3">CCHC-type domain-containing protein</fullName>
    </recommendedName>
</protein>
<dbReference type="PROSITE" id="PS50158">
    <property type="entry name" value="ZF_CCHC"/>
    <property type="match status" value="1"/>
</dbReference>
<proteinExistence type="predicted"/>
<dbReference type="Proteomes" id="UP001152484">
    <property type="component" value="Unassembled WGS sequence"/>
</dbReference>
<evidence type="ECO:0000313" key="4">
    <source>
        <dbReference type="EMBL" id="CAH9114964.1"/>
    </source>
</evidence>
<dbReference type="InterPro" id="IPR001878">
    <property type="entry name" value="Znf_CCHC"/>
</dbReference>
<feature type="domain" description="CCHC-type" evidence="3">
    <location>
        <begin position="98"/>
        <end position="113"/>
    </location>
</feature>
<keyword evidence="1" id="KW-0863">Zinc-finger</keyword>
<dbReference type="GO" id="GO:0008270">
    <property type="term" value="F:zinc ion binding"/>
    <property type="evidence" value="ECO:0007669"/>
    <property type="project" value="UniProtKB-KW"/>
</dbReference>
<evidence type="ECO:0000259" key="3">
    <source>
        <dbReference type="PROSITE" id="PS50158"/>
    </source>
</evidence>
<accession>A0A9P0ZWL1</accession>
<gene>
    <name evidence="4" type="ORF">CEURO_LOCUS20607</name>
</gene>
<dbReference type="GO" id="GO:0003676">
    <property type="term" value="F:nucleic acid binding"/>
    <property type="evidence" value="ECO:0007669"/>
    <property type="project" value="InterPro"/>
</dbReference>
<organism evidence="4 5">
    <name type="scientific">Cuscuta europaea</name>
    <name type="common">European dodder</name>
    <dbReference type="NCBI Taxonomy" id="41803"/>
    <lineage>
        <taxon>Eukaryota</taxon>
        <taxon>Viridiplantae</taxon>
        <taxon>Streptophyta</taxon>
        <taxon>Embryophyta</taxon>
        <taxon>Tracheophyta</taxon>
        <taxon>Spermatophyta</taxon>
        <taxon>Magnoliopsida</taxon>
        <taxon>eudicotyledons</taxon>
        <taxon>Gunneridae</taxon>
        <taxon>Pentapetalae</taxon>
        <taxon>asterids</taxon>
        <taxon>lamiids</taxon>
        <taxon>Solanales</taxon>
        <taxon>Convolvulaceae</taxon>
        <taxon>Cuscuteae</taxon>
        <taxon>Cuscuta</taxon>
        <taxon>Cuscuta subgen. Cuscuta</taxon>
    </lineage>
</organism>
<sequence>MEFQQSPSNGGSNGTLEAIHEQCEIMQLANEYGQMKMEEEDEFLLVEATAPDTTDVGFSLVWPITSEKSAFEKVFFLQTDEGVNLCVDFCYEELPSSCFACGIIGHPGRYCPRYPEGGGKSGGLPLGPRLRASKGRAHVGGNK</sequence>
<reference evidence="4" key="1">
    <citation type="submission" date="2022-07" db="EMBL/GenBank/DDBJ databases">
        <authorList>
            <person name="Macas J."/>
            <person name="Novak P."/>
            <person name="Neumann P."/>
        </authorList>
    </citation>
    <scope>NUCLEOTIDE SEQUENCE</scope>
</reference>
<evidence type="ECO:0000256" key="2">
    <source>
        <dbReference type="SAM" id="MobiDB-lite"/>
    </source>
</evidence>
<keyword evidence="5" id="KW-1185">Reference proteome</keyword>
<dbReference type="Pfam" id="PF14392">
    <property type="entry name" value="zf-CCHC_4"/>
    <property type="match status" value="1"/>
</dbReference>
<dbReference type="InterPro" id="IPR025836">
    <property type="entry name" value="Zn_knuckle_CX2CX4HX4C"/>
</dbReference>
<evidence type="ECO:0000313" key="5">
    <source>
        <dbReference type="Proteomes" id="UP001152484"/>
    </source>
</evidence>
<keyword evidence="1" id="KW-0479">Metal-binding</keyword>